<keyword evidence="3 6" id="KW-0067">ATP-binding</keyword>
<gene>
    <name evidence="6 9" type="primary">smc</name>
    <name evidence="9" type="ORF">IPJ48_06215</name>
</gene>
<dbReference type="GO" id="GO:0005737">
    <property type="term" value="C:cytoplasm"/>
    <property type="evidence" value="ECO:0007669"/>
    <property type="project" value="UniProtKB-SubCell"/>
</dbReference>
<evidence type="ECO:0000313" key="9">
    <source>
        <dbReference type="EMBL" id="MBK7422707.1"/>
    </source>
</evidence>
<feature type="coiled-coil region" evidence="6">
    <location>
        <begin position="170"/>
        <end position="197"/>
    </location>
</feature>
<dbReference type="InterPro" id="IPR010935">
    <property type="entry name" value="SMC_hinge"/>
</dbReference>
<evidence type="ECO:0000256" key="4">
    <source>
        <dbReference type="ARBA" id="ARBA00023054"/>
    </source>
</evidence>
<feature type="coiled-coil region" evidence="6">
    <location>
        <begin position="437"/>
        <end position="502"/>
    </location>
</feature>
<dbReference type="GO" id="GO:0003677">
    <property type="term" value="F:DNA binding"/>
    <property type="evidence" value="ECO:0007669"/>
    <property type="project" value="UniProtKB-UniRule"/>
</dbReference>
<dbReference type="SUPFAM" id="SSF52540">
    <property type="entry name" value="P-loop containing nucleoside triphosphate hydrolases"/>
    <property type="match status" value="1"/>
</dbReference>
<name>A0A9D7F653_9RHOO</name>
<dbReference type="CDD" id="cd03278">
    <property type="entry name" value="ABC_SMC_barmotin"/>
    <property type="match status" value="2"/>
</dbReference>
<dbReference type="GO" id="GO:0007059">
    <property type="term" value="P:chromosome segregation"/>
    <property type="evidence" value="ECO:0007669"/>
    <property type="project" value="UniProtKB-UniRule"/>
</dbReference>
<evidence type="ECO:0000256" key="6">
    <source>
        <dbReference type="HAMAP-Rule" id="MF_01894"/>
    </source>
</evidence>
<evidence type="ECO:0000259" key="8">
    <source>
        <dbReference type="Pfam" id="PF06470"/>
    </source>
</evidence>
<comment type="subcellular location">
    <subcellularLocation>
        <location evidence="6">Cytoplasm</location>
    </subcellularLocation>
</comment>
<comment type="subunit">
    <text evidence="6">Homodimer.</text>
</comment>
<dbReference type="PANTHER" id="PTHR43977">
    <property type="entry name" value="STRUCTURAL MAINTENANCE OF CHROMOSOMES PROTEIN 3"/>
    <property type="match status" value="1"/>
</dbReference>
<dbReference type="InterPro" id="IPR036277">
    <property type="entry name" value="SMC_hinge_sf"/>
</dbReference>
<feature type="coiled-coil region" evidence="6">
    <location>
        <begin position="752"/>
        <end position="896"/>
    </location>
</feature>
<dbReference type="InterPro" id="IPR024704">
    <property type="entry name" value="SMC"/>
</dbReference>
<keyword evidence="2 6" id="KW-0547">Nucleotide-binding</keyword>
<dbReference type="NCBIfam" id="TIGR02168">
    <property type="entry name" value="SMC_prok_B"/>
    <property type="match status" value="1"/>
</dbReference>
<dbReference type="InterPro" id="IPR027417">
    <property type="entry name" value="P-loop_NTPase"/>
</dbReference>
<reference evidence="9" key="1">
    <citation type="submission" date="2020-10" db="EMBL/GenBank/DDBJ databases">
        <title>Connecting structure to function with the recovery of over 1000 high-quality activated sludge metagenome-assembled genomes encoding full-length rRNA genes using long-read sequencing.</title>
        <authorList>
            <person name="Singleton C.M."/>
            <person name="Petriglieri F."/>
            <person name="Kristensen J.M."/>
            <person name="Kirkegaard R.H."/>
            <person name="Michaelsen T.Y."/>
            <person name="Andersen M.H."/>
            <person name="Karst S.M."/>
            <person name="Dueholm M.S."/>
            <person name="Nielsen P.H."/>
            <person name="Albertsen M."/>
        </authorList>
    </citation>
    <scope>NUCLEOTIDE SEQUENCE</scope>
    <source>
        <strain evidence="9">EsbW_18-Q3-R4-48_MAXAC.044</strain>
    </source>
</reference>
<dbReference type="GO" id="GO:0005694">
    <property type="term" value="C:chromosome"/>
    <property type="evidence" value="ECO:0007669"/>
    <property type="project" value="InterPro"/>
</dbReference>
<evidence type="ECO:0000259" key="7">
    <source>
        <dbReference type="Pfam" id="PF02463"/>
    </source>
</evidence>
<dbReference type="Pfam" id="PF06470">
    <property type="entry name" value="SMC_hinge"/>
    <property type="match status" value="1"/>
</dbReference>
<dbReference type="GO" id="GO:0016887">
    <property type="term" value="F:ATP hydrolysis activity"/>
    <property type="evidence" value="ECO:0007669"/>
    <property type="project" value="InterPro"/>
</dbReference>
<feature type="domain" description="RecF/RecN/SMC N-terminal" evidence="7">
    <location>
        <begin position="3"/>
        <end position="1148"/>
    </location>
</feature>
<dbReference type="HAMAP" id="MF_01894">
    <property type="entry name" value="Smc_prok"/>
    <property type="match status" value="1"/>
</dbReference>
<comment type="similarity">
    <text evidence="6">Belongs to the SMC family.</text>
</comment>
<feature type="coiled-coil region" evidence="6">
    <location>
        <begin position="237"/>
        <end position="341"/>
    </location>
</feature>
<dbReference type="Gene3D" id="3.40.50.300">
    <property type="entry name" value="P-loop containing nucleotide triphosphate hydrolases"/>
    <property type="match status" value="2"/>
</dbReference>
<dbReference type="GO" id="GO:0030261">
    <property type="term" value="P:chromosome condensation"/>
    <property type="evidence" value="ECO:0007669"/>
    <property type="project" value="InterPro"/>
</dbReference>
<evidence type="ECO:0000313" key="10">
    <source>
        <dbReference type="Proteomes" id="UP000886602"/>
    </source>
</evidence>
<evidence type="ECO:0000256" key="1">
    <source>
        <dbReference type="ARBA" id="ARBA00022490"/>
    </source>
</evidence>
<feature type="coiled-coil region" evidence="6">
    <location>
        <begin position="972"/>
        <end position="1013"/>
    </location>
</feature>
<evidence type="ECO:0000256" key="5">
    <source>
        <dbReference type="ARBA" id="ARBA00023125"/>
    </source>
</evidence>
<protein>
    <recommendedName>
        <fullName evidence="6">Chromosome partition protein Smc</fullName>
    </recommendedName>
</protein>
<proteinExistence type="inferred from homology"/>
<evidence type="ECO:0000256" key="2">
    <source>
        <dbReference type="ARBA" id="ARBA00022741"/>
    </source>
</evidence>
<organism evidence="9 10">
    <name type="scientific">Candidatus Propionivibrio dominans</name>
    <dbReference type="NCBI Taxonomy" id="2954373"/>
    <lineage>
        <taxon>Bacteria</taxon>
        <taxon>Pseudomonadati</taxon>
        <taxon>Pseudomonadota</taxon>
        <taxon>Betaproteobacteria</taxon>
        <taxon>Rhodocyclales</taxon>
        <taxon>Rhodocyclaceae</taxon>
        <taxon>Propionivibrio</taxon>
    </lineage>
</organism>
<feature type="binding site" evidence="6">
    <location>
        <begin position="32"/>
        <end position="39"/>
    </location>
    <ligand>
        <name>ATP</name>
        <dbReference type="ChEBI" id="CHEBI:30616"/>
    </ligand>
</feature>
<dbReference type="GO" id="GO:0006260">
    <property type="term" value="P:DNA replication"/>
    <property type="evidence" value="ECO:0007669"/>
    <property type="project" value="UniProtKB-UniRule"/>
</dbReference>
<sequence length="1166" mass="130940">MRLTKLKLAGFKSFVDPTTIALPGQLVGVVGPNGCGKSNVIDAVRWVLGESKASELRGESMQDVIFNGSGTRKAVSRAAVELVFDNSLGRIAGQWSQYAELSVKRLLTRSGQSEYYINNLHVRRKDITDLFLGTGLGPRAYAIIGQGTISRIIEARPDELRVFLEEAAGVTKYKERRKETENRIADTRENLTRVEDIRLELGAQMERLEGQAAVARQYRDFSAELTRKQQLLWLLRRNEAQVESERLAREVERAGTELEAQNAALRETEARLEEARENHFAASDGVHAAQGELFTANAEVARLEAEIRHRRESQHEYESRLAQLRDDQVHWQSQLQQLEAEHARWLALSALSDERVEQGQIRLAERQEGLPVAEEAHARARDEVNRHLSAMAQADQRLQLEQANRGHAQRSLQILAGRRDRLAQERQALPVPDAAEFEFKQDALAELRQRIVDAQQALVSQQQGLPQLEQQRREVLIEVQQVQKERAEAHARRAALEQLQKRVQGDGKLADWLHRHRLDNRQPLWKSLHVEAGWEDAVEAVLRERISALTAEHADPAWSRDRPGSKLTLLLPVEGATAGFAVDCLLARLRCEEQQLAAILADWLGEVFTAPDLASALARRASLSGTACCVTPGGDIVRRQSVTLFAPDAAEHGLLERQREIDQLGGLIMQREARVEQEQGRLAEIEARMVDAQNALQESRKELDDLQEQAHAIQVETLKLAQALERFGERQAQIVASLAEMAAEEKGENERLSVAEQAIEAQREQIVQLQRVMDAARASFEQAERALRDEREQVNGVERELHEAQFSQRECRNKIEEIKRSQELARQQIERIVDELARCTESAEALQAEDLEPKLQEALEQRVSREQRLALVRDGLEAATAALRTLEEQRMKIEHGLEPLRERIGELRLKEQAVRLSFDQLAAQLLEAQADEQSLAGELPGSRATTLQSAISALQRSIEALGAVNLAALEELEAARERKAYLDAQSEDLTQAMETLENAIRRIDRETRELLQTTFDAVNLSFGELFPILFGGGEARLIMTGEEILDAGLQVLAQPPGKKNSTIHLLSGGEKALTAIALVFSMFQLNPAPFCLLDEVDAPLDDTNTERFCAMVSRMSANTQFLFISHNKIAMEMAQQLVGVTMQESGVSRIVEVDMDEALRMREQIV</sequence>
<feature type="coiled-coil region" evidence="6">
    <location>
        <begin position="668"/>
        <end position="716"/>
    </location>
</feature>
<dbReference type="Pfam" id="PF02463">
    <property type="entry name" value="SMC_N"/>
    <property type="match status" value="1"/>
</dbReference>
<keyword evidence="1 6" id="KW-0963">Cytoplasm</keyword>
<comment type="function">
    <text evidence="6">Required for chromosome condensation and partitioning.</text>
</comment>
<evidence type="ECO:0000256" key="3">
    <source>
        <dbReference type="ARBA" id="ARBA00022840"/>
    </source>
</evidence>
<dbReference type="InterPro" id="IPR011890">
    <property type="entry name" value="SMC_prok"/>
</dbReference>
<dbReference type="Proteomes" id="UP000886602">
    <property type="component" value="Unassembled WGS sequence"/>
</dbReference>
<dbReference type="EMBL" id="JADJNC010000008">
    <property type="protein sequence ID" value="MBK7422707.1"/>
    <property type="molecule type" value="Genomic_DNA"/>
</dbReference>
<dbReference type="InterPro" id="IPR003395">
    <property type="entry name" value="RecF/RecN/SMC_N"/>
</dbReference>
<keyword evidence="5 6" id="KW-0238">DNA-binding</keyword>
<keyword evidence="4 6" id="KW-0175">Coiled coil</keyword>
<dbReference type="PIRSF" id="PIRSF005719">
    <property type="entry name" value="SMC"/>
    <property type="match status" value="1"/>
</dbReference>
<dbReference type="SUPFAM" id="SSF75553">
    <property type="entry name" value="Smc hinge domain"/>
    <property type="match status" value="1"/>
</dbReference>
<comment type="caution">
    <text evidence="9">The sequence shown here is derived from an EMBL/GenBank/DDBJ whole genome shotgun (WGS) entry which is preliminary data.</text>
</comment>
<accession>A0A9D7F653</accession>
<dbReference type="GO" id="GO:0005524">
    <property type="term" value="F:ATP binding"/>
    <property type="evidence" value="ECO:0007669"/>
    <property type="project" value="UniProtKB-UniRule"/>
</dbReference>
<comment type="domain">
    <text evidence="6">Contains large globular domains required for ATP hydrolysis at each terminus and a third globular domain forming a flexible hinge near the middle of the molecule. These domains are separated by coiled-coil structures.</text>
</comment>
<dbReference type="AlphaFoldDB" id="A0A9D7F653"/>
<dbReference type="GO" id="GO:0007062">
    <property type="term" value="P:sister chromatid cohesion"/>
    <property type="evidence" value="ECO:0007669"/>
    <property type="project" value="InterPro"/>
</dbReference>
<feature type="domain" description="SMC hinge" evidence="8">
    <location>
        <begin position="522"/>
        <end position="618"/>
    </location>
</feature>